<sequence>MVGDLIIEIYVSECHLSPPASGQLVEFKYQLLRKLLMLFICPSDKIWGKVHIYRVPSYRPCKMVLQYRCHLKYVGKKDVGMLRRVGNACYRRNIETVTGNIRNALP</sequence>
<reference evidence="1" key="1">
    <citation type="submission" date="2019-08" db="EMBL/GenBank/DDBJ databases">
        <authorList>
            <person name="Kucharzyk K."/>
            <person name="Murdoch R.W."/>
            <person name="Higgins S."/>
            <person name="Loffler F."/>
        </authorList>
    </citation>
    <scope>NUCLEOTIDE SEQUENCE</scope>
</reference>
<comment type="caution">
    <text evidence="1">The sequence shown here is derived from an EMBL/GenBank/DDBJ whole genome shotgun (WGS) entry which is preliminary data.</text>
</comment>
<proteinExistence type="predicted"/>
<dbReference type="EMBL" id="VSSQ01092024">
    <property type="protein sequence ID" value="MPN37392.1"/>
    <property type="molecule type" value="Genomic_DNA"/>
</dbReference>
<dbReference type="AlphaFoldDB" id="A0A645HG79"/>
<protein>
    <submittedName>
        <fullName evidence="1">Uncharacterized protein</fullName>
    </submittedName>
</protein>
<accession>A0A645HG79</accession>
<gene>
    <name evidence="1" type="ORF">SDC9_184909</name>
</gene>
<evidence type="ECO:0000313" key="1">
    <source>
        <dbReference type="EMBL" id="MPN37392.1"/>
    </source>
</evidence>
<organism evidence="1">
    <name type="scientific">bioreactor metagenome</name>
    <dbReference type="NCBI Taxonomy" id="1076179"/>
    <lineage>
        <taxon>unclassified sequences</taxon>
        <taxon>metagenomes</taxon>
        <taxon>ecological metagenomes</taxon>
    </lineage>
</organism>
<name>A0A645HG79_9ZZZZ</name>